<dbReference type="GO" id="GO:0042773">
    <property type="term" value="P:ATP synthesis coupled electron transport"/>
    <property type="evidence" value="ECO:0007669"/>
    <property type="project" value="InterPro"/>
</dbReference>
<feature type="transmembrane region" description="Helical" evidence="5">
    <location>
        <begin position="83"/>
        <end position="106"/>
    </location>
</feature>
<evidence type="ECO:0000313" key="11">
    <source>
        <dbReference type="Proteomes" id="UP000826616"/>
    </source>
</evidence>
<evidence type="ECO:0000259" key="7">
    <source>
        <dbReference type="Pfam" id="PF00361"/>
    </source>
</evidence>
<evidence type="ECO:0000256" key="1">
    <source>
        <dbReference type="ARBA" id="ARBA00004651"/>
    </source>
</evidence>
<gene>
    <name evidence="5 8" type="primary">nuoN</name>
    <name evidence="8" type="ORF">K3F53_17430</name>
    <name evidence="9" type="ORF">SAMN04489735_101351</name>
</gene>
<keyword evidence="4 5" id="KW-0472">Membrane</keyword>
<keyword evidence="8" id="KW-0560">Oxidoreductase</keyword>
<accession>A0A1G8A018</accession>
<dbReference type="InterPro" id="IPR001750">
    <property type="entry name" value="ND/Mrp_TM"/>
</dbReference>
<comment type="subcellular location">
    <subcellularLocation>
        <location evidence="1 5">Cell membrane</location>
        <topology evidence="1 5">Multi-pass membrane protein</topology>
    </subcellularLocation>
    <subcellularLocation>
        <location evidence="6">Membrane</location>
        <topology evidence="6">Multi-pass membrane protein</topology>
    </subcellularLocation>
</comment>
<keyword evidence="11" id="KW-1185">Reference proteome</keyword>
<reference evidence="9 10" key="1">
    <citation type="submission" date="2016-10" db="EMBL/GenBank/DDBJ databases">
        <authorList>
            <person name="de Groot N.N."/>
        </authorList>
    </citation>
    <scope>NUCLEOTIDE SEQUENCE [LARGE SCALE GENOMIC DNA]</scope>
    <source>
        <strain evidence="9 10">L 420-91</strain>
    </source>
</reference>
<dbReference type="EC" id="7.1.1.-" evidence="5"/>
<dbReference type="RefSeq" id="WP_057897421.1">
    <property type="nucleotide sequence ID" value="NZ_CP080764.1"/>
</dbReference>
<dbReference type="GeneID" id="97143165"/>
<sequence>MSSVSKWGNLAQYDWSVMSPEFIILGVATLLSLLDLFMNKKADRRILAWIGFLGIIVAGYFVVRNTGQNVVSILNDMYRVDGFANAFKLLFLSGVAFVFLISLTYIDESKNIRYSGEYYYLILTALLGAMLMASSSDLITLFVGLELLSISSYILVGTRKQHIHSNESAFKYVISGGIASAITLYGMSFIYGLTGSTNLYVIAERLSSVFYDGFDFLVYFSFFLMFVGFAFKISVVPYHMWAPDVYQGAPTPIAAFLSVVSKAAGFAIVLRVFLISFGSLVSFDMETGQQGSVLVNTLSVYIAIVAAASMIIGNTLAMRQVNIKRMMAYSGIAQAGYLLVPFATLTVLMFEQTMFYLVAYLFANMGAFAIIMLVNRDQKTEDLKSFAGLYHRAPWMAIAMTFFLLSLAGLPITAGFFGKFYIFMSAIVHSSYWLAGIMLATSVVSYYYYFGVIRQMYMRPGKTEAPLKVPASIGLVVLIALVGTVAAGIMPDPVMQYIHHKFPLQQMFQPGGQ</sequence>
<evidence type="ECO:0000256" key="2">
    <source>
        <dbReference type="ARBA" id="ARBA00022692"/>
    </source>
</evidence>
<dbReference type="NCBIfam" id="NF004446">
    <property type="entry name" value="PRK05777.2-4"/>
    <property type="match status" value="1"/>
</dbReference>
<dbReference type="Pfam" id="PF00361">
    <property type="entry name" value="Proton_antipo_M"/>
    <property type="match status" value="1"/>
</dbReference>
<dbReference type="HAMAP" id="MF_00445">
    <property type="entry name" value="NDH1_NuoN_1"/>
    <property type="match status" value="1"/>
</dbReference>
<feature type="transmembrane region" description="Helical" evidence="5">
    <location>
        <begin position="430"/>
        <end position="450"/>
    </location>
</feature>
<dbReference type="PANTHER" id="PTHR22773">
    <property type="entry name" value="NADH DEHYDROGENASE"/>
    <property type="match status" value="1"/>
</dbReference>
<protein>
    <recommendedName>
        <fullName evidence="5">NADH-quinone oxidoreductase subunit N</fullName>
        <ecNumber evidence="5">7.1.1.-</ecNumber>
    </recommendedName>
    <alternativeName>
        <fullName evidence="5">NADH dehydrogenase I subunit N</fullName>
    </alternativeName>
    <alternativeName>
        <fullName evidence="5">NDH-1 subunit N</fullName>
    </alternativeName>
</protein>
<reference evidence="8 11" key="2">
    <citation type="submission" date="2021-08" db="EMBL/GenBank/DDBJ databases">
        <title>Complete genome sequence of the strain Aneurinibacillus thermoaerophilus CCM 8960.</title>
        <authorList>
            <person name="Musilova J."/>
            <person name="Kourilova X."/>
            <person name="Pernicova I."/>
            <person name="Bezdicek M."/>
            <person name="Lengerova M."/>
            <person name="Obruca S."/>
            <person name="Sedlar K."/>
        </authorList>
    </citation>
    <scope>NUCLEOTIDE SEQUENCE [LARGE SCALE GENOMIC DNA]</scope>
    <source>
        <strain evidence="8 11">CCM 8960</strain>
    </source>
</reference>
<proteinExistence type="inferred from homology"/>
<feature type="transmembrane region" description="Helical" evidence="5">
    <location>
        <begin position="471"/>
        <end position="490"/>
    </location>
</feature>
<dbReference type="OrthoDB" id="9811718at2"/>
<comment type="subunit">
    <text evidence="5">NDH-1 is composed of 14 different subunits. Subunits NuoA, H, J, K, L, M, N constitute the membrane sector of the complex.</text>
</comment>
<feature type="transmembrane region" description="Helical" evidence="5">
    <location>
        <begin position="395"/>
        <end position="418"/>
    </location>
</feature>
<keyword evidence="5" id="KW-0520">NAD</keyword>
<comment type="similarity">
    <text evidence="5">Belongs to the complex I subunit 2 family.</text>
</comment>
<dbReference type="AlphaFoldDB" id="A0A1G8A018"/>
<comment type="function">
    <text evidence="5">NDH-1 shuttles electrons from NADH, via FMN and iron-sulfur (Fe-S) centers, to quinones in the respiratory chain. The immediate electron acceptor for the enzyme in this species is believed to be a menaquinone. Couples the redox reaction to proton translocation (for every two electrons transferred, four hydrogen ions are translocated across the cytoplasmic membrane), and thus conserves the redox energy in a proton gradient.</text>
</comment>
<dbReference type="EMBL" id="FNDE01000013">
    <property type="protein sequence ID" value="SDH14275.1"/>
    <property type="molecule type" value="Genomic_DNA"/>
</dbReference>
<evidence type="ECO:0000256" key="5">
    <source>
        <dbReference type="HAMAP-Rule" id="MF_00445"/>
    </source>
</evidence>
<dbReference type="GO" id="GO:0005886">
    <property type="term" value="C:plasma membrane"/>
    <property type="evidence" value="ECO:0007669"/>
    <property type="project" value="UniProtKB-SubCell"/>
</dbReference>
<feature type="transmembrane region" description="Helical" evidence="5">
    <location>
        <begin position="118"/>
        <end position="133"/>
    </location>
</feature>
<dbReference type="Proteomes" id="UP000826616">
    <property type="component" value="Chromosome"/>
</dbReference>
<dbReference type="NCBIfam" id="TIGR01770">
    <property type="entry name" value="NDH_I_N"/>
    <property type="match status" value="1"/>
</dbReference>
<evidence type="ECO:0000313" key="8">
    <source>
        <dbReference type="EMBL" id="QYY42590.1"/>
    </source>
</evidence>
<keyword evidence="5" id="KW-0874">Quinone</keyword>
<dbReference type="InterPro" id="IPR010096">
    <property type="entry name" value="NADH-Q_OxRdtase_suN/2"/>
</dbReference>
<dbReference type="GO" id="GO:0050136">
    <property type="term" value="F:NADH dehydrogenase (quinone) (non-electrogenic) activity"/>
    <property type="evidence" value="ECO:0007669"/>
    <property type="project" value="UniProtKB-UniRule"/>
</dbReference>
<evidence type="ECO:0000313" key="9">
    <source>
        <dbReference type="EMBL" id="SDH14275.1"/>
    </source>
</evidence>
<feature type="transmembrane region" description="Helical" evidence="5">
    <location>
        <begin position="354"/>
        <end position="374"/>
    </location>
</feature>
<feature type="transmembrane region" description="Helical" evidence="5">
    <location>
        <begin position="139"/>
        <end position="157"/>
    </location>
</feature>
<feature type="domain" description="NADH:quinone oxidoreductase/Mrp antiporter transmembrane" evidence="7">
    <location>
        <begin position="135"/>
        <end position="444"/>
    </location>
</feature>
<keyword evidence="5" id="KW-1278">Translocase</keyword>
<dbReference type="Proteomes" id="UP000198956">
    <property type="component" value="Unassembled WGS sequence"/>
</dbReference>
<comment type="catalytic activity">
    <reaction evidence="5">
        <text>a quinone + NADH + 5 H(+)(in) = a quinol + NAD(+) + 4 H(+)(out)</text>
        <dbReference type="Rhea" id="RHEA:57888"/>
        <dbReference type="ChEBI" id="CHEBI:15378"/>
        <dbReference type="ChEBI" id="CHEBI:24646"/>
        <dbReference type="ChEBI" id="CHEBI:57540"/>
        <dbReference type="ChEBI" id="CHEBI:57945"/>
        <dbReference type="ChEBI" id="CHEBI:132124"/>
    </reaction>
</comment>
<evidence type="ECO:0000256" key="6">
    <source>
        <dbReference type="RuleBase" id="RU000320"/>
    </source>
</evidence>
<evidence type="ECO:0000256" key="3">
    <source>
        <dbReference type="ARBA" id="ARBA00022989"/>
    </source>
</evidence>
<evidence type="ECO:0000256" key="4">
    <source>
        <dbReference type="ARBA" id="ARBA00023136"/>
    </source>
</evidence>
<feature type="transmembrane region" description="Helical" evidence="5">
    <location>
        <begin position="15"/>
        <end position="34"/>
    </location>
</feature>
<evidence type="ECO:0000313" key="10">
    <source>
        <dbReference type="Proteomes" id="UP000198956"/>
    </source>
</evidence>
<keyword evidence="2 5" id="KW-0812">Transmembrane</keyword>
<feature type="transmembrane region" description="Helical" evidence="5">
    <location>
        <begin position="169"/>
        <end position="191"/>
    </location>
</feature>
<dbReference type="GO" id="GO:0008137">
    <property type="term" value="F:NADH dehydrogenase (ubiquinone) activity"/>
    <property type="evidence" value="ECO:0007669"/>
    <property type="project" value="InterPro"/>
</dbReference>
<keyword evidence="5" id="KW-1003">Cell membrane</keyword>
<feature type="transmembrane region" description="Helical" evidence="5">
    <location>
        <begin position="329"/>
        <end position="348"/>
    </location>
</feature>
<feature type="transmembrane region" description="Helical" evidence="5">
    <location>
        <begin position="298"/>
        <end position="317"/>
    </location>
</feature>
<dbReference type="GO" id="GO:0048038">
    <property type="term" value="F:quinone binding"/>
    <property type="evidence" value="ECO:0007669"/>
    <property type="project" value="UniProtKB-KW"/>
</dbReference>
<feature type="transmembrane region" description="Helical" evidence="5">
    <location>
        <begin position="216"/>
        <end position="241"/>
    </location>
</feature>
<name>A0A1G8A018_ANETH</name>
<organism evidence="9 10">
    <name type="scientific">Aneurinibacillus thermoaerophilus</name>
    <dbReference type="NCBI Taxonomy" id="143495"/>
    <lineage>
        <taxon>Bacteria</taxon>
        <taxon>Bacillati</taxon>
        <taxon>Bacillota</taxon>
        <taxon>Bacilli</taxon>
        <taxon>Bacillales</taxon>
        <taxon>Paenibacillaceae</taxon>
        <taxon>Aneurinibacillus group</taxon>
        <taxon>Aneurinibacillus</taxon>
    </lineage>
</organism>
<keyword evidence="3 5" id="KW-1133">Transmembrane helix</keyword>
<feature type="transmembrane region" description="Helical" evidence="5">
    <location>
        <begin position="253"/>
        <end position="278"/>
    </location>
</feature>
<dbReference type="EMBL" id="CP080764">
    <property type="protein sequence ID" value="QYY42590.1"/>
    <property type="molecule type" value="Genomic_DNA"/>
</dbReference>
<feature type="transmembrane region" description="Helical" evidence="5">
    <location>
        <begin position="46"/>
        <end position="63"/>
    </location>
</feature>
<keyword evidence="5" id="KW-0813">Transport</keyword>